<reference evidence="5" key="1">
    <citation type="submission" date="2020-03" db="EMBL/GenBank/DDBJ databases">
        <authorList>
            <person name="Weist P."/>
        </authorList>
    </citation>
    <scope>NUCLEOTIDE SEQUENCE</scope>
</reference>
<gene>
    <name evidence="5" type="ORF">PLEPLA_LOCUS13340</name>
</gene>
<dbReference type="PANTHER" id="PTHR14882">
    <property type="entry name" value="COILED-COIL DOMAIN-CONTAINING 74A"/>
    <property type="match status" value="1"/>
</dbReference>
<proteinExistence type="predicted"/>
<feature type="domain" description="CCDC92/74 N-terminal" evidence="4">
    <location>
        <begin position="70"/>
        <end position="104"/>
    </location>
</feature>
<sequence>MSGTSLPPVSHLPHWTRVGRPGKPRHVPAANHHLHPHHLHHLQPLPGVPSVQRGAGRAEELPGHSDPDPRVVSLEKNIQFLQRQHKETLERLHAEIEYLRRENKGEGDRWWGREPGPQPV</sequence>
<feature type="compositionally biased region" description="Basic and acidic residues" evidence="3">
    <location>
        <begin position="56"/>
        <end position="69"/>
    </location>
</feature>
<dbReference type="Proteomes" id="UP001153269">
    <property type="component" value="Unassembled WGS sequence"/>
</dbReference>
<keyword evidence="6" id="KW-1185">Reference proteome</keyword>
<feature type="compositionally biased region" description="Basic residues" evidence="3">
    <location>
        <begin position="20"/>
        <end position="41"/>
    </location>
</feature>
<dbReference type="EMBL" id="CADEAL010000802">
    <property type="protein sequence ID" value="CAB1425410.1"/>
    <property type="molecule type" value="Genomic_DNA"/>
</dbReference>
<dbReference type="InterPro" id="IPR039496">
    <property type="entry name" value="CCDC92/74_N"/>
</dbReference>
<protein>
    <recommendedName>
        <fullName evidence="4">CCDC92/74 N-terminal domain-containing protein</fullName>
    </recommendedName>
</protein>
<feature type="region of interest" description="Disordered" evidence="3">
    <location>
        <begin position="1"/>
        <end position="70"/>
    </location>
</feature>
<dbReference type="Pfam" id="PF14916">
    <property type="entry name" value="CCDC92"/>
    <property type="match status" value="1"/>
</dbReference>
<name>A0A9N7U6P9_PLEPL</name>
<dbReference type="InterPro" id="IPR040370">
    <property type="entry name" value="CCDC74A/CCDC74B/CCDC92"/>
</dbReference>
<keyword evidence="1 2" id="KW-0175">Coiled coil</keyword>
<evidence type="ECO:0000256" key="3">
    <source>
        <dbReference type="SAM" id="MobiDB-lite"/>
    </source>
</evidence>
<evidence type="ECO:0000313" key="6">
    <source>
        <dbReference type="Proteomes" id="UP001153269"/>
    </source>
</evidence>
<dbReference type="PANTHER" id="PTHR14882:SF5">
    <property type="entry name" value="COILED-COIL DOMAIN CONTAINING 74A"/>
    <property type="match status" value="1"/>
</dbReference>
<feature type="coiled-coil region" evidence="2">
    <location>
        <begin position="71"/>
        <end position="102"/>
    </location>
</feature>
<comment type="caution">
    <text evidence="5">The sequence shown here is derived from an EMBL/GenBank/DDBJ whole genome shotgun (WGS) entry which is preliminary data.</text>
</comment>
<accession>A0A9N7U6P9</accession>
<evidence type="ECO:0000259" key="4">
    <source>
        <dbReference type="Pfam" id="PF14916"/>
    </source>
</evidence>
<evidence type="ECO:0000256" key="2">
    <source>
        <dbReference type="SAM" id="Coils"/>
    </source>
</evidence>
<dbReference type="AlphaFoldDB" id="A0A9N7U6P9"/>
<evidence type="ECO:0000256" key="1">
    <source>
        <dbReference type="ARBA" id="ARBA00023054"/>
    </source>
</evidence>
<organism evidence="5 6">
    <name type="scientific">Pleuronectes platessa</name>
    <name type="common">European plaice</name>
    <dbReference type="NCBI Taxonomy" id="8262"/>
    <lineage>
        <taxon>Eukaryota</taxon>
        <taxon>Metazoa</taxon>
        <taxon>Chordata</taxon>
        <taxon>Craniata</taxon>
        <taxon>Vertebrata</taxon>
        <taxon>Euteleostomi</taxon>
        <taxon>Actinopterygii</taxon>
        <taxon>Neopterygii</taxon>
        <taxon>Teleostei</taxon>
        <taxon>Neoteleostei</taxon>
        <taxon>Acanthomorphata</taxon>
        <taxon>Carangaria</taxon>
        <taxon>Pleuronectiformes</taxon>
        <taxon>Pleuronectoidei</taxon>
        <taxon>Pleuronectidae</taxon>
        <taxon>Pleuronectes</taxon>
    </lineage>
</organism>
<evidence type="ECO:0000313" key="5">
    <source>
        <dbReference type="EMBL" id="CAB1425410.1"/>
    </source>
</evidence>